<reference evidence="1" key="1">
    <citation type="submission" date="2018-05" db="EMBL/GenBank/DDBJ databases">
        <title>Draft genome of Mucuna pruriens seed.</title>
        <authorList>
            <person name="Nnadi N.E."/>
            <person name="Vos R."/>
            <person name="Hasami M.H."/>
            <person name="Devisetty U.K."/>
            <person name="Aguiy J.C."/>
        </authorList>
    </citation>
    <scope>NUCLEOTIDE SEQUENCE [LARGE SCALE GENOMIC DNA]</scope>
    <source>
        <strain evidence="1">JCA_2017</strain>
    </source>
</reference>
<dbReference type="AlphaFoldDB" id="A0A371FDK7"/>
<evidence type="ECO:0000313" key="1">
    <source>
        <dbReference type="EMBL" id="RDX76355.1"/>
    </source>
</evidence>
<dbReference type="EMBL" id="QJKJ01009534">
    <property type="protein sequence ID" value="RDX76355.1"/>
    <property type="molecule type" value="Genomic_DNA"/>
</dbReference>
<feature type="non-terminal residue" evidence="1">
    <location>
        <position position="1"/>
    </location>
</feature>
<name>A0A371FDK7_MUCPR</name>
<accession>A0A371FDK7</accession>
<dbReference type="OrthoDB" id="1751476at2759"/>
<protein>
    <submittedName>
        <fullName evidence="1">Uncharacterized protein</fullName>
    </submittedName>
</protein>
<keyword evidence="2" id="KW-1185">Reference proteome</keyword>
<comment type="caution">
    <text evidence="1">The sequence shown here is derived from an EMBL/GenBank/DDBJ whole genome shotgun (WGS) entry which is preliminary data.</text>
</comment>
<organism evidence="1 2">
    <name type="scientific">Mucuna pruriens</name>
    <name type="common">Velvet bean</name>
    <name type="synonym">Dolichos pruriens</name>
    <dbReference type="NCBI Taxonomy" id="157652"/>
    <lineage>
        <taxon>Eukaryota</taxon>
        <taxon>Viridiplantae</taxon>
        <taxon>Streptophyta</taxon>
        <taxon>Embryophyta</taxon>
        <taxon>Tracheophyta</taxon>
        <taxon>Spermatophyta</taxon>
        <taxon>Magnoliopsida</taxon>
        <taxon>eudicotyledons</taxon>
        <taxon>Gunneridae</taxon>
        <taxon>Pentapetalae</taxon>
        <taxon>rosids</taxon>
        <taxon>fabids</taxon>
        <taxon>Fabales</taxon>
        <taxon>Fabaceae</taxon>
        <taxon>Papilionoideae</taxon>
        <taxon>50 kb inversion clade</taxon>
        <taxon>NPAAA clade</taxon>
        <taxon>indigoferoid/millettioid clade</taxon>
        <taxon>Phaseoleae</taxon>
        <taxon>Mucuna</taxon>
    </lineage>
</organism>
<proteinExistence type="predicted"/>
<dbReference type="Proteomes" id="UP000257109">
    <property type="component" value="Unassembled WGS sequence"/>
</dbReference>
<gene>
    <name evidence="1" type="ORF">CR513_43668</name>
</gene>
<sequence length="101" mass="11586">MSCGKAKSPTYHISMIIFENLIPNQIKESSWDTLKCLKHIKTLTVEEFIHVNFNESKPEKELLELDDSFTGLDLDMPQRPLNEAPLVDDKKEGNLELVTKN</sequence>
<evidence type="ECO:0000313" key="2">
    <source>
        <dbReference type="Proteomes" id="UP000257109"/>
    </source>
</evidence>